<keyword evidence="2" id="KW-1185">Reference proteome</keyword>
<protein>
    <submittedName>
        <fullName evidence="1">Uncharacterized protein</fullName>
    </submittedName>
</protein>
<sequence length="126" mass="14067">MNILRDKEIARERRETGSGLCRVAILTLILRLRSALNEGRIRESRTQANIDFSVERKTGTTDIISEPLIHSSHGNVEWSGPDPCNGRVHLRDRISPLDPRPQTVAPGTLLVLTLSARGLRSQCTNF</sequence>
<accession>A0ABD0LMY6</accession>
<organism evidence="1 2">
    <name type="scientific">Batillaria attramentaria</name>
    <dbReference type="NCBI Taxonomy" id="370345"/>
    <lineage>
        <taxon>Eukaryota</taxon>
        <taxon>Metazoa</taxon>
        <taxon>Spiralia</taxon>
        <taxon>Lophotrochozoa</taxon>
        <taxon>Mollusca</taxon>
        <taxon>Gastropoda</taxon>
        <taxon>Caenogastropoda</taxon>
        <taxon>Sorbeoconcha</taxon>
        <taxon>Cerithioidea</taxon>
        <taxon>Batillariidae</taxon>
        <taxon>Batillaria</taxon>
    </lineage>
</organism>
<reference evidence="1 2" key="1">
    <citation type="journal article" date="2023" name="Sci. Data">
        <title>Genome assembly of the Korean intertidal mud-creeper Batillaria attramentaria.</title>
        <authorList>
            <person name="Patra A.K."/>
            <person name="Ho P.T."/>
            <person name="Jun S."/>
            <person name="Lee S.J."/>
            <person name="Kim Y."/>
            <person name="Won Y.J."/>
        </authorList>
    </citation>
    <scope>NUCLEOTIDE SEQUENCE [LARGE SCALE GENOMIC DNA]</scope>
    <source>
        <strain evidence="1">Wonlab-2016</strain>
    </source>
</reference>
<gene>
    <name evidence="1" type="ORF">BaRGS_00007854</name>
</gene>
<dbReference type="Proteomes" id="UP001519460">
    <property type="component" value="Unassembled WGS sequence"/>
</dbReference>
<dbReference type="EMBL" id="JACVVK020000034">
    <property type="protein sequence ID" value="KAK7500974.1"/>
    <property type="molecule type" value="Genomic_DNA"/>
</dbReference>
<comment type="caution">
    <text evidence="1">The sequence shown here is derived from an EMBL/GenBank/DDBJ whole genome shotgun (WGS) entry which is preliminary data.</text>
</comment>
<name>A0ABD0LMY6_9CAEN</name>
<evidence type="ECO:0000313" key="1">
    <source>
        <dbReference type="EMBL" id="KAK7500974.1"/>
    </source>
</evidence>
<proteinExistence type="predicted"/>
<dbReference type="AlphaFoldDB" id="A0ABD0LMY6"/>
<evidence type="ECO:0000313" key="2">
    <source>
        <dbReference type="Proteomes" id="UP001519460"/>
    </source>
</evidence>